<comment type="caution">
    <text evidence="1">The sequence shown here is derived from an EMBL/GenBank/DDBJ whole genome shotgun (WGS) entry which is preliminary data.</text>
</comment>
<organism evidence="1 2">
    <name type="scientific">Xylocopa violacea</name>
    <name type="common">Violet carpenter bee</name>
    <name type="synonym">Apis violacea</name>
    <dbReference type="NCBI Taxonomy" id="135666"/>
    <lineage>
        <taxon>Eukaryota</taxon>
        <taxon>Metazoa</taxon>
        <taxon>Ecdysozoa</taxon>
        <taxon>Arthropoda</taxon>
        <taxon>Hexapoda</taxon>
        <taxon>Insecta</taxon>
        <taxon>Pterygota</taxon>
        <taxon>Neoptera</taxon>
        <taxon>Endopterygota</taxon>
        <taxon>Hymenoptera</taxon>
        <taxon>Apocrita</taxon>
        <taxon>Aculeata</taxon>
        <taxon>Apoidea</taxon>
        <taxon>Anthophila</taxon>
        <taxon>Apidae</taxon>
        <taxon>Xylocopa</taxon>
        <taxon>Xylocopa</taxon>
    </lineage>
</organism>
<name>A0ABP1NME1_XYLVO</name>
<keyword evidence="2" id="KW-1185">Reference proteome</keyword>
<gene>
    <name evidence="1" type="ORF">XYLVIOL_LOCUS5373</name>
</gene>
<sequence length="116" mass="13280">MRRISREALEKCMLSSYGRSAMRGFFRHLLLLASLIAIVIYPPVESQTASDRKTKEPMKMPVVLNIIRLPLRPCPPGQRRDLLNQCRPLVTNRTREKTAKGMRVWLVDGLAELPPL</sequence>
<evidence type="ECO:0000313" key="1">
    <source>
        <dbReference type="EMBL" id="CAL7942102.1"/>
    </source>
</evidence>
<dbReference type="Proteomes" id="UP001642520">
    <property type="component" value="Unassembled WGS sequence"/>
</dbReference>
<reference evidence="1 2" key="1">
    <citation type="submission" date="2024-08" db="EMBL/GenBank/DDBJ databases">
        <authorList>
            <person name="Will J Nash"/>
            <person name="Angela Man"/>
            <person name="Seanna McTaggart"/>
            <person name="Kendall Baker"/>
            <person name="Tom Barker"/>
            <person name="Leah Catchpole"/>
            <person name="Alex Durrant"/>
            <person name="Karim Gharbi"/>
            <person name="Naomi Irish"/>
            <person name="Gemy Kaithakottil"/>
            <person name="Debby Ku"/>
            <person name="Aaliyah Providence"/>
            <person name="Felix Shaw"/>
            <person name="David Swarbreck"/>
            <person name="Chris Watkins"/>
            <person name="Ann M. McCartney"/>
            <person name="Giulio Formenti"/>
            <person name="Alice Mouton"/>
            <person name="Noel Vella"/>
            <person name="Bjorn M von Reumont"/>
            <person name="Adriana Vella"/>
            <person name="Wilfried Haerty"/>
        </authorList>
    </citation>
    <scope>NUCLEOTIDE SEQUENCE [LARGE SCALE GENOMIC DNA]</scope>
</reference>
<dbReference type="EMBL" id="CAXAJV020001292">
    <property type="protein sequence ID" value="CAL7942102.1"/>
    <property type="molecule type" value="Genomic_DNA"/>
</dbReference>
<proteinExistence type="predicted"/>
<accession>A0ABP1NME1</accession>
<protein>
    <submittedName>
        <fullName evidence="1">Uncharacterized protein</fullName>
    </submittedName>
</protein>
<evidence type="ECO:0000313" key="2">
    <source>
        <dbReference type="Proteomes" id="UP001642520"/>
    </source>
</evidence>